<name>A0A7R9B1I5_TIMSH</name>
<feature type="region of interest" description="Disordered" evidence="1">
    <location>
        <begin position="64"/>
        <end position="95"/>
    </location>
</feature>
<organism evidence="2">
    <name type="scientific">Timema shepardi</name>
    <name type="common">Walking stick</name>
    <dbReference type="NCBI Taxonomy" id="629360"/>
    <lineage>
        <taxon>Eukaryota</taxon>
        <taxon>Metazoa</taxon>
        <taxon>Ecdysozoa</taxon>
        <taxon>Arthropoda</taxon>
        <taxon>Hexapoda</taxon>
        <taxon>Insecta</taxon>
        <taxon>Pterygota</taxon>
        <taxon>Neoptera</taxon>
        <taxon>Polyneoptera</taxon>
        <taxon>Phasmatodea</taxon>
        <taxon>Timematodea</taxon>
        <taxon>Timematoidea</taxon>
        <taxon>Timematidae</taxon>
        <taxon>Timema</taxon>
    </lineage>
</organism>
<evidence type="ECO:0000313" key="2">
    <source>
        <dbReference type="EMBL" id="CAD7264607.1"/>
    </source>
</evidence>
<sequence length="95" mass="10923">MRFNVEAWHSPHSQDVLSEVKEGFGQSVKSVPGLRIEPRTSVKKSNTLPLDQQVTEADWQSHPLRHVPYTSPPTSRGRYSYSQPGDEAEFYHCRR</sequence>
<protein>
    <submittedName>
        <fullName evidence="2">Uncharacterized protein</fullName>
    </submittedName>
</protein>
<dbReference type="EMBL" id="OC004562">
    <property type="protein sequence ID" value="CAD7264607.1"/>
    <property type="molecule type" value="Genomic_DNA"/>
</dbReference>
<dbReference type="AlphaFoldDB" id="A0A7R9B1I5"/>
<gene>
    <name evidence="2" type="ORF">TSIB3V08_LOCUS8657</name>
</gene>
<proteinExistence type="predicted"/>
<evidence type="ECO:0000256" key="1">
    <source>
        <dbReference type="SAM" id="MobiDB-lite"/>
    </source>
</evidence>
<accession>A0A7R9B1I5</accession>
<reference evidence="2" key="1">
    <citation type="submission" date="2020-11" db="EMBL/GenBank/DDBJ databases">
        <authorList>
            <person name="Tran Van P."/>
        </authorList>
    </citation>
    <scope>NUCLEOTIDE SEQUENCE</scope>
</reference>